<evidence type="ECO:0000313" key="2">
    <source>
        <dbReference type="EMBL" id="GAQ89167.1"/>
    </source>
</evidence>
<protein>
    <recommendedName>
        <fullName evidence="4">CCZ1/INTU/HSP4 first Longin domain-containing protein</fullName>
    </recommendedName>
</protein>
<keyword evidence="3" id="KW-1185">Reference proteome</keyword>
<reference evidence="2 3" key="1">
    <citation type="journal article" date="2014" name="Nat. Commun.">
        <title>Klebsormidium flaccidum genome reveals primary factors for plant terrestrial adaptation.</title>
        <authorList>
            <person name="Hori K."/>
            <person name="Maruyama F."/>
            <person name="Fujisawa T."/>
            <person name="Togashi T."/>
            <person name="Yamamoto N."/>
            <person name="Seo M."/>
            <person name="Sato S."/>
            <person name="Yamada T."/>
            <person name="Mori H."/>
            <person name="Tajima N."/>
            <person name="Moriyama T."/>
            <person name="Ikeuchi M."/>
            <person name="Watanabe M."/>
            <person name="Wada H."/>
            <person name="Kobayashi K."/>
            <person name="Saito M."/>
            <person name="Masuda T."/>
            <person name="Sasaki-Sekimoto Y."/>
            <person name="Mashiguchi K."/>
            <person name="Awai K."/>
            <person name="Shimojima M."/>
            <person name="Masuda S."/>
            <person name="Iwai M."/>
            <person name="Nobusawa T."/>
            <person name="Narise T."/>
            <person name="Kondo S."/>
            <person name="Saito H."/>
            <person name="Sato R."/>
            <person name="Murakawa M."/>
            <person name="Ihara Y."/>
            <person name="Oshima-Yamada Y."/>
            <person name="Ohtaka K."/>
            <person name="Satoh M."/>
            <person name="Sonobe K."/>
            <person name="Ishii M."/>
            <person name="Ohtani R."/>
            <person name="Kanamori-Sato M."/>
            <person name="Honoki R."/>
            <person name="Miyazaki D."/>
            <person name="Mochizuki H."/>
            <person name="Umetsu J."/>
            <person name="Higashi K."/>
            <person name="Shibata D."/>
            <person name="Kamiya Y."/>
            <person name="Sato N."/>
            <person name="Nakamura Y."/>
            <person name="Tabata S."/>
            <person name="Ida S."/>
            <person name="Kurokawa K."/>
            <person name="Ohta H."/>
        </authorList>
    </citation>
    <scope>NUCLEOTIDE SEQUENCE [LARGE SCALE GENOMIC DNA]</scope>
    <source>
        <strain evidence="2 3">NIES-2285</strain>
    </source>
</reference>
<evidence type="ECO:0000313" key="3">
    <source>
        <dbReference type="Proteomes" id="UP000054558"/>
    </source>
</evidence>
<evidence type="ECO:0008006" key="4">
    <source>
        <dbReference type="Google" id="ProtNLM"/>
    </source>
</evidence>
<proteinExistence type="predicted"/>
<accession>A0A1Y1IKG3</accession>
<gene>
    <name evidence="2" type="ORF">KFL_004930050</name>
</gene>
<sequence length="511" mass="55121">MASALGGVLLLRAQVEEDEDPLLHCFPDTAGDLQRAARLKGLFLALAALTKTLAGANVRIASLSSKQTYNQSQAKPAQVTEGGIKAAYAQLGRIVMVVLLPSFLLDAAALSLAQSLQSSLRFILGPTARWMEHDSKCFTTDVTAKLTPLLQSWFDRLHNPGGEHESPQLMLSLPGAVPFFEVSSEIHAKLVEAVSKAETAGGTLHERCLRKVGWLDYREACLIHRGLVVYTDMAPEDTASCSELCQREGLLCRSKGQGQHISFHDVYVGPDEDALSTRSFGEGADTLGKGNAMGKRALLVVGLEPSLLCLLLQPESSSVRAEQLAESPELDAAVSQLLALSQSGTLDHLDDVLDDMRNGNGPSNTGAESGTERLSYIPQTGFLTRRGSGQRRFQTFAAALRQRLLLTQLAGVSPVDKPHGQLEKLPPAIGVVTRQVEAELSARFEKATVLAPSKKAKRPVAEKRDLYWITGRIDGDELTGLMPTTTNIRCDVWKEGRAFAAKRVVAVAIAP</sequence>
<feature type="region of interest" description="Disordered" evidence="1">
    <location>
        <begin position="353"/>
        <end position="372"/>
    </location>
</feature>
<evidence type="ECO:0000256" key="1">
    <source>
        <dbReference type="SAM" id="MobiDB-lite"/>
    </source>
</evidence>
<dbReference type="AlphaFoldDB" id="A0A1Y1IKG3"/>
<organism evidence="2 3">
    <name type="scientific">Klebsormidium nitens</name>
    <name type="common">Green alga</name>
    <name type="synonym">Ulothrix nitens</name>
    <dbReference type="NCBI Taxonomy" id="105231"/>
    <lineage>
        <taxon>Eukaryota</taxon>
        <taxon>Viridiplantae</taxon>
        <taxon>Streptophyta</taxon>
        <taxon>Klebsormidiophyceae</taxon>
        <taxon>Klebsormidiales</taxon>
        <taxon>Klebsormidiaceae</taxon>
        <taxon>Klebsormidium</taxon>
    </lineage>
</organism>
<name>A0A1Y1IKG3_KLENI</name>
<dbReference type="Proteomes" id="UP000054558">
    <property type="component" value="Unassembled WGS sequence"/>
</dbReference>
<dbReference type="EMBL" id="DF237442">
    <property type="protein sequence ID" value="GAQ89167.1"/>
    <property type="molecule type" value="Genomic_DNA"/>
</dbReference>